<keyword evidence="1" id="KW-0732">Signal</keyword>
<gene>
    <name evidence="2" type="ORF">DILT_LOCUS136</name>
</gene>
<organism evidence="2 3">
    <name type="scientific">Dibothriocephalus latus</name>
    <name type="common">Fish tapeworm</name>
    <name type="synonym">Diphyllobothrium latum</name>
    <dbReference type="NCBI Taxonomy" id="60516"/>
    <lineage>
        <taxon>Eukaryota</taxon>
        <taxon>Metazoa</taxon>
        <taxon>Spiralia</taxon>
        <taxon>Lophotrochozoa</taxon>
        <taxon>Platyhelminthes</taxon>
        <taxon>Cestoda</taxon>
        <taxon>Eucestoda</taxon>
        <taxon>Diphyllobothriidea</taxon>
        <taxon>Diphyllobothriidae</taxon>
        <taxon>Dibothriocephalus</taxon>
    </lineage>
</organism>
<feature type="chain" id="PRO_5018090633" description="Secreted protein" evidence="1">
    <location>
        <begin position="18"/>
        <end position="215"/>
    </location>
</feature>
<evidence type="ECO:0000313" key="3">
    <source>
        <dbReference type="Proteomes" id="UP000281553"/>
    </source>
</evidence>
<dbReference type="EMBL" id="UYRU01000500">
    <property type="protein sequence ID" value="VDK30265.1"/>
    <property type="molecule type" value="Genomic_DNA"/>
</dbReference>
<feature type="signal peptide" evidence="1">
    <location>
        <begin position="1"/>
        <end position="17"/>
    </location>
</feature>
<evidence type="ECO:0008006" key="4">
    <source>
        <dbReference type="Google" id="ProtNLM"/>
    </source>
</evidence>
<accession>A0A3P6PSK5</accession>
<evidence type="ECO:0000256" key="1">
    <source>
        <dbReference type="SAM" id="SignalP"/>
    </source>
</evidence>
<sequence length="215" mass="24159">MLSLISVLLFTLTSGFACFSNSGPEQCPRIGGRVNYADAALKLLNPSQSLTMDKSDVSDVWTIFKMTMRRAEAKPECRTVQNAALVKDVWCTILTARVDIRIDLIKLIHIFTLVLSCKVVSFLFQDITADHVKMTIPGAVLNLKLEEKMLENSDPTAHILQLAELRIQNIISVIDDIKRSIPKAEFNGWRKWAVANTGMLLQQAINQRGVEQCQW</sequence>
<protein>
    <recommendedName>
        <fullName evidence="4">Secreted protein</fullName>
    </recommendedName>
</protein>
<dbReference type="OrthoDB" id="6278072at2759"/>
<keyword evidence="3" id="KW-1185">Reference proteome</keyword>
<reference evidence="2 3" key="1">
    <citation type="submission" date="2018-11" db="EMBL/GenBank/DDBJ databases">
        <authorList>
            <consortium name="Pathogen Informatics"/>
        </authorList>
    </citation>
    <scope>NUCLEOTIDE SEQUENCE [LARGE SCALE GENOMIC DNA]</scope>
</reference>
<dbReference type="AlphaFoldDB" id="A0A3P6PSK5"/>
<dbReference type="Proteomes" id="UP000281553">
    <property type="component" value="Unassembled WGS sequence"/>
</dbReference>
<evidence type="ECO:0000313" key="2">
    <source>
        <dbReference type="EMBL" id="VDK30265.1"/>
    </source>
</evidence>
<name>A0A3P6PSK5_DIBLA</name>
<proteinExistence type="predicted"/>